<evidence type="ECO:0000256" key="1">
    <source>
        <dbReference type="ARBA" id="ARBA00022670"/>
    </source>
</evidence>
<evidence type="ECO:0000256" key="3">
    <source>
        <dbReference type="ARBA" id="ARBA00022801"/>
    </source>
</evidence>
<dbReference type="GO" id="GO:0006508">
    <property type="term" value="P:proteolysis"/>
    <property type="evidence" value="ECO:0007669"/>
    <property type="project" value="UniProtKB-KW"/>
</dbReference>
<reference evidence="5" key="1">
    <citation type="submission" date="2018-11" db="EMBL/GenBank/DDBJ databases">
        <authorList>
            <person name="Alioto T."/>
            <person name="Alioto T."/>
        </authorList>
    </citation>
    <scope>NUCLEOTIDE SEQUENCE</scope>
</reference>
<dbReference type="InterPro" id="IPR052433">
    <property type="entry name" value="X-Pro_dipept-like"/>
</dbReference>
<evidence type="ECO:0000256" key="4">
    <source>
        <dbReference type="ARBA" id="ARBA00023049"/>
    </source>
</evidence>
<evidence type="ECO:0000256" key="2">
    <source>
        <dbReference type="ARBA" id="ARBA00022723"/>
    </source>
</evidence>
<dbReference type="OrthoDB" id="10261878at2759"/>
<dbReference type="GO" id="GO:0008237">
    <property type="term" value="F:metallopeptidase activity"/>
    <property type="evidence" value="ECO:0007669"/>
    <property type="project" value="UniProtKB-KW"/>
</dbReference>
<name>A0A8B6DA20_MYTGA</name>
<keyword evidence="2" id="KW-0479">Metal-binding</keyword>
<dbReference type="PANTHER" id="PTHR48480">
    <property type="match status" value="1"/>
</dbReference>
<proteinExistence type="predicted"/>
<dbReference type="Gene3D" id="3.40.350.10">
    <property type="entry name" value="Creatinase/prolidase N-terminal domain"/>
    <property type="match status" value="1"/>
</dbReference>
<organism evidence="5 6">
    <name type="scientific">Mytilus galloprovincialis</name>
    <name type="common">Mediterranean mussel</name>
    <dbReference type="NCBI Taxonomy" id="29158"/>
    <lineage>
        <taxon>Eukaryota</taxon>
        <taxon>Metazoa</taxon>
        <taxon>Spiralia</taxon>
        <taxon>Lophotrochozoa</taxon>
        <taxon>Mollusca</taxon>
        <taxon>Bivalvia</taxon>
        <taxon>Autobranchia</taxon>
        <taxon>Pteriomorphia</taxon>
        <taxon>Mytilida</taxon>
        <taxon>Mytiloidea</taxon>
        <taxon>Mytilidae</taxon>
        <taxon>Mytilinae</taxon>
        <taxon>Mytilus</taxon>
    </lineage>
</organism>
<keyword evidence="4" id="KW-0482">Metalloprotease</keyword>
<comment type="caution">
    <text evidence="5">The sequence shown here is derived from an EMBL/GenBank/DDBJ whole genome shotgun (WGS) entry which is preliminary data.</text>
</comment>
<dbReference type="GO" id="GO:0046872">
    <property type="term" value="F:metal ion binding"/>
    <property type="evidence" value="ECO:0007669"/>
    <property type="project" value="UniProtKB-KW"/>
</dbReference>
<evidence type="ECO:0000313" key="5">
    <source>
        <dbReference type="EMBL" id="VDI15723.1"/>
    </source>
</evidence>
<sequence>MAASRAQPAFCRGPHTLTVPAELFQENRQRLCERLKGKVPSGAIVLLQGGESQTRYCSDHEPIFRQLSLEETIQRHDFIGANHSHCANCLAHG</sequence>
<dbReference type="AlphaFoldDB" id="A0A8B6DA20"/>
<keyword evidence="1" id="KW-0645">Protease</keyword>
<dbReference type="EMBL" id="UYJE01003006">
    <property type="protein sequence ID" value="VDI15723.1"/>
    <property type="molecule type" value="Genomic_DNA"/>
</dbReference>
<gene>
    <name evidence="5" type="ORF">MGAL_10B010580</name>
</gene>
<accession>A0A8B6DA20</accession>
<dbReference type="PANTHER" id="PTHR48480:SF2">
    <property type="entry name" value="PEPTIDASE D"/>
    <property type="match status" value="1"/>
</dbReference>
<dbReference type="Proteomes" id="UP000596742">
    <property type="component" value="Unassembled WGS sequence"/>
</dbReference>
<keyword evidence="6" id="KW-1185">Reference proteome</keyword>
<keyword evidence="3" id="KW-0378">Hydrolase</keyword>
<dbReference type="InterPro" id="IPR029149">
    <property type="entry name" value="Creatin/AminoP/Spt16_N"/>
</dbReference>
<protein>
    <submittedName>
        <fullName evidence="5">Uncharacterized protein</fullName>
    </submittedName>
</protein>
<evidence type="ECO:0000313" key="6">
    <source>
        <dbReference type="Proteomes" id="UP000596742"/>
    </source>
</evidence>
<dbReference type="SUPFAM" id="SSF53092">
    <property type="entry name" value="Creatinase/prolidase N-terminal domain"/>
    <property type="match status" value="1"/>
</dbReference>